<name>J3KEB3_COCIM</name>
<organism evidence="2 3">
    <name type="scientific">Coccidioides immitis (strain RS)</name>
    <name type="common">Valley fever fungus</name>
    <dbReference type="NCBI Taxonomy" id="246410"/>
    <lineage>
        <taxon>Eukaryota</taxon>
        <taxon>Fungi</taxon>
        <taxon>Dikarya</taxon>
        <taxon>Ascomycota</taxon>
        <taxon>Pezizomycotina</taxon>
        <taxon>Eurotiomycetes</taxon>
        <taxon>Eurotiomycetidae</taxon>
        <taxon>Onygenales</taxon>
        <taxon>Onygenaceae</taxon>
        <taxon>Coccidioides</taxon>
    </lineage>
</organism>
<dbReference type="KEGG" id="cim:CIMG_13390"/>
<evidence type="ECO:0000313" key="2">
    <source>
        <dbReference type="EMBL" id="EAS33805.3"/>
    </source>
</evidence>
<sequence length="105" mass="11449">MGIRINDEKVEGQEVEKNREVGSVGSSTSVDDYGDKEKHSSGDGESKSTLSLIGLTSILVNQMNQSEDKDNFASGVQIFCPLLPDLDSVMAHCEHYTRDINSSLI</sequence>
<feature type="compositionally biased region" description="Low complexity" evidence="1">
    <location>
        <begin position="21"/>
        <end position="31"/>
    </location>
</feature>
<gene>
    <name evidence="2" type="ORF">CIMG_13390</name>
</gene>
<keyword evidence="3" id="KW-1185">Reference proteome</keyword>
<dbReference type="InParanoid" id="J3KEB3"/>
<feature type="region of interest" description="Disordered" evidence="1">
    <location>
        <begin position="1"/>
        <end position="48"/>
    </location>
</feature>
<protein>
    <submittedName>
        <fullName evidence="2">Uncharacterized protein</fullName>
    </submittedName>
</protein>
<evidence type="ECO:0000256" key="1">
    <source>
        <dbReference type="SAM" id="MobiDB-lite"/>
    </source>
</evidence>
<dbReference type="RefSeq" id="XP_001245388.1">
    <property type="nucleotide sequence ID" value="XM_001245387.1"/>
</dbReference>
<feature type="compositionally biased region" description="Basic and acidic residues" evidence="1">
    <location>
        <begin position="1"/>
        <end position="20"/>
    </location>
</feature>
<reference evidence="3" key="2">
    <citation type="journal article" date="2010" name="Genome Res.">
        <title>Population genomic sequencing of Coccidioides fungi reveals recent hybridization and transposon control.</title>
        <authorList>
            <person name="Neafsey D.E."/>
            <person name="Barker B.M."/>
            <person name="Sharpton T.J."/>
            <person name="Stajich J.E."/>
            <person name="Park D.J."/>
            <person name="Whiston E."/>
            <person name="Hung C.-Y."/>
            <person name="McMahan C."/>
            <person name="White J."/>
            <person name="Sykes S."/>
            <person name="Heiman D."/>
            <person name="Young S."/>
            <person name="Zeng Q."/>
            <person name="Abouelleil A."/>
            <person name="Aftuck L."/>
            <person name="Bessette D."/>
            <person name="Brown A."/>
            <person name="FitzGerald M."/>
            <person name="Lui A."/>
            <person name="Macdonald J.P."/>
            <person name="Priest M."/>
            <person name="Orbach M.J."/>
            <person name="Galgiani J.N."/>
            <person name="Kirkland T.N."/>
            <person name="Cole G.T."/>
            <person name="Birren B.W."/>
            <person name="Henn M.R."/>
            <person name="Taylor J.W."/>
            <person name="Rounsley S.D."/>
        </authorList>
    </citation>
    <scope>GENOME REANNOTATION</scope>
    <source>
        <strain evidence="3">RS</strain>
    </source>
</reference>
<dbReference type="Proteomes" id="UP000001261">
    <property type="component" value="Unassembled WGS sequence"/>
</dbReference>
<reference evidence="3" key="1">
    <citation type="journal article" date="2009" name="Genome Res.">
        <title>Comparative genomic analyses of the human fungal pathogens Coccidioides and their relatives.</title>
        <authorList>
            <person name="Sharpton T.J."/>
            <person name="Stajich J.E."/>
            <person name="Rounsley S.D."/>
            <person name="Gardner M.J."/>
            <person name="Wortman J.R."/>
            <person name="Jordar V.S."/>
            <person name="Maiti R."/>
            <person name="Kodira C.D."/>
            <person name="Neafsey D.E."/>
            <person name="Zeng Q."/>
            <person name="Hung C.-Y."/>
            <person name="McMahan C."/>
            <person name="Muszewska A."/>
            <person name="Grynberg M."/>
            <person name="Mandel M.A."/>
            <person name="Kellner E.M."/>
            <person name="Barker B.M."/>
            <person name="Galgiani J.N."/>
            <person name="Orbach M.J."/>
            <person name="Kirkland T.N."/>
            <person name="Cole G.T."/>
            <person name="Henn M.R."/>
            <person name="Birren B.W."/>
            <person name="Taylor J.W."/>
        </authorList>
    </citation>
    <scope>NUCLEOTIDE SEQUENCE [LARGE SCALE GENOMIC DNA]</scope>
    <source>
        <strain evidence="3">RS</strain>
    </source>
</reference>
<evidence type="ECO:0000313" key="3">
    <source>
        <dbReference type="Proteomes" id="UP000001261"/>
    </source>
</evidence>
<proteinExistence type="predicted"/>
<dbReference type="VEuPathDB" id="FungiDB:CIMG_13390"/>
<feature type="compositionally biased region" description="Basic and acidic residues" evidence="1">
    <location>
        <begin position="33"/>
        <end position="46"/>
    </location>
</feature>
<dbReference type="EMBL" id="GG704914">
    <property type="protein sequence ID" value="EAS33805.3"/>
    <property type="molecule type" value="Genomic_DNA"/>
</dbReference>
<dbReference type="GeneID" id="24165017"/>
<dbReference type="AlphaFoldDB" id="J3KEB3"/>
<accession>J3KEB3</accession>